<gene>
    <name evidence="1" type="ORF">GCM10011346_21250</name>
</gene>
<evidence type="ECO:0000313" key="1">
    <source>
        <dbReference type="EMBL" id="GGP10978.1"/>
    </source>
</evidence>
<protein>
    <submittedName>
        <fullName evidence="1">Uncharacterized protein</fullName>
    </submittedName>
</protein>
<organism evidence="1 2">
    <name type="scientific">Oceanobacillus neutriphilus</name>
    <dbReference type="NCBI Taxonomy" id="531815"/>
    <lineage>
        <taxon>Bacteria</taxon>
        <taxon>Bacillati</taxon>
        <taxon>Bacillota</taxon>
        <taxon>Bacilli</taxon>
        <taxon>Bacillales</taxon>
        <taxon>Bacillaceae</taxon>
        <taxon>Oceanobacillus</taxon>
    </lineage>
</organism>
<comment type="caution">
    <text evidence="1">The sequence shown here is derived from an EMBL/GenBank/DDBJ whole genome shotgun (WGS) entry which is preliminary data.</text>
</comment>
<proteinExistence type="predicted"/>
<evidence type="ECO:0000313" key="2">
    <source>
        <dbReference type="Proteomes" id="UP000641206"/>
    </source>
</evidence>
<sequence>MNKMIERLYDEVYSPKVSPEELINNVILPNYTSVNFESNNVGLLVTTTCMIDNDLTAEYKYQFDKEKKLLTLIGDVNGKTDFIYDRDKEIKRKYKEIKKYMNIGVQAV</sequence>
<reference evidence="2" key="1">
    <citation type="journal article" date="2019" name="Int. J. Syst. Evol. Microbiol.">
        <title>The Global Catalogue of Microorganisms (GCM) 10K type strain sequencing project: providing services to taxonomists for standard genome sequencing and annotation.</title>
        <authorList>
            <consortium name="The Broad Institute Genomics Platform"/>
            <consortium name="The Broad Institute Genome Sequencing Center for Infectious Disease"/>
            <person name="Wu L."/>
            <person name="Ma J."/>
        </authorList>
    </citation>
    <scope>NUCLEOTIDE SEQUENCE [LARGE SCALE GENOMIC DNA]</scope>
    <source>
        <strain evidence="2">CGMCC 1.7693</strain>
    </source>
</reference>
<name>A0ABQ2NUQ0_9BACI</name>
<dbReference type="EMBL" id="BMLW01000005">
    <property type="protein sequence ID" value="GGP10978.1"/>
    <property type="molecule type" value="Genomic_DNA"/>
</dbReference>
<dbReference type="Proteomes" id="UP000641206">
    <property type="component" value="Unassembled WGS sequence"/>
</dbReference>
<dbReference type="RefSeq" id="WP_188734397.1">
    <property type="nucleotide sequence ID" value="NZ_BMLW01000005.1"/>
</dbReference>
<keyword evidence="2" id="KW-1185">Reference proteome</keyword>
<accession>A0ABQ2NUQ0</accession>